<dbReference type="Proteomes" id="UP001301769">
    <property type="component" value="Unassembled WGS sequence"/>
</dbReference>
<accession>A0AAN6YFZ8</accession>
<gene>
    <name evidence="2" type="ORF">QBC37DRAFT_415661</name>
</gene>
<dbReference type="AlphaFoldDB" id="A0AAN6YFZ8"/>
<keyword evidence="1" id="KW-0732">Signal</keyword>
<proteinExistence type="predicted"/>
<sequence length="410" mass="46396">MIIQRALSLALSLLTIFTTSTAVHLIKVIPPNEFIHRKITQPEDDFPLFRLPDSQLHHISFWLNRLSDAQKYPQVLGPCRPPGPLDYPHVSLNTEREVGYPLFPLDAISRNKILGRPDPETVSRNIEISTGGRLNTVDEVVNLVNEALRNLNVRNERKEGGTGRGESDLGRLIIPYGDDILTLLASNFHSPIAGLVVQAGCGPASVEVQAGLWAEDIFVSMDEQRALVAGALYVIGDRGYITRRDRDLRTATEKKGLEQRWDGEGDITRQKQERKVEETCQREVGTGALSFGERVEALDLDILMDEEDWVSRYEMIVSALRAKLYAMVPMQAWAEFESRIDEVVSAAEELAGKVIDEHIKNLIQKGKGHGDGFQEFLIREAETIRERYRPFELTEAVVRRIAYWRWSRQA</sequence>
<reference evidence="2" key="1">
    <citation type="journal article" date="2023" name="Mol. Phylogenet. Evol.">
        <title>Genome-scale phylogeny and comparative genomics of the fungal order Sordariales.</title>
        <authorList>
            <person name="Hensen N."/>
            <person name="Bonometti L."/>
            <person name="Westerberg I."/>
            <person name="Brannstrom I.O."/>
            <person name="Guillou S."/>
            <person name="Cros-Aarteil S."/>
            <person name="Calhoun S."/>
            <person name="Haridas S."/>
            <person name="Kuo A."/>
            <person name="Mondo S."/>
            <person name="Pangilinan J."/>
            <person name="Riley R."/>
            <person name="LaButti K."/>
            <person name="Andreopoulos B."/>
            <person name="Lipzen A."/>
            <person name="Chen C."/>
            <person name="Yan M."/>
            <person name="Daum C."/>
            <person name="Ng V."/>
            <person name="Clum A."/>
            <person name="Steindorff A."/>
            <person name="Ohm R.A."/>
            <person name="Martin F."/>
            <person name="Silar P."/>
            <person name="Natvig D.O."/>
            <person name="Lalanne C."/>
            <person name="Gautier V."/>
            <person name="Ament-Velasquez S.L."/>
            <person name="Kruys A."/>
            <person name="Hutchinson M.I."/>
            <person name="Powell A.J."/>
            <person name="Barry K."/>
            <person name="Miller A.N."/>
            <person name="Grigoriev I.V."/>
            <person name="Debuchy R."/>
            <person name="Gladieux P."/>
            <person name="Hiltunen Thoren M."/>
            <person name="Johannesson H."/>
        </authorList>
    </citation>
    <scope>NUCLEOTIDE SEQUENCE</scope>
    <source>
        <strain evidence="2">PSN293</strain>
    </source>
</reference>
<dbReference type="EMBL" id="MU858063">
    <property type="protein sequence ID" value="KAK4216950.1"/>
    <property type="molecule type" value="Genomic_DNA"/>
</dbReference>
<keyword evidence="3" id="KW-1185">Reference proteome</keyword>
<feature type="signal peptide" evidence="1">
    <location>
        <begin position="1"/>
        <end position="22"/>
    </location>
</feature>
<evidence type="ECO:0000256" key="1">
    <source>
        <dbReference type="SAM" id="SignalP"/>
    </source>
</evidence>
<name>A0AAN6YFZ8_9PEZI</name>
<protein>
    <submittedName>
        <fullName evidence="2">Uncharacterized protein</fullName>
    </submittedName>
</protein>
<comment type="caution">
    <text evidence="2">The sequence shown here is derived from an EMBL/GenBank/DDBJ whole genome shotgun (WGS) entry which is preliminary data.</text>
</comment>
<feature type="chain" id="PRO_5042933025" evidence="1">
    <location>
        <begin position="23"/>
        <end position="410"/>
    </location>
</feature>
<evidence type="ECO:0000313" key="3">
    <source>
        <dbReference type="Proteomes" id="UP001301769"/>
    </source>
</evidence>
<organism evidence="2 3">
    <name type="scientific">Rhypophila decipiens</name>
    <dbReference type="NCBI Taxonomy" id="261697"/>
    <lineage>
        <taxon>Eukaryota</taxon>
        <taxon>Fungi</taxon>
        <taxon>Dikarya</taxon>
        <taxon>Ascomycota</taxon>
        <taxon>Pezizomycotina</taxon>
        <taxon>Sordariomycetes</taxon>
        <taxon>Sordariomycetidae</taxon>
        <taxon>Sordariales</taxon>
        <taxon>Naviculisporaceae</taxon>
        <taxon>Rhypophila</taxon>
    </lineage>
</organism>
<evidence type="ECO:0000313" key="2">
    <source>
        <dbReference type="EMBL" id="KAK4216950.1"/>
    </source>
</evidence>
<reference evidence="2" key="2">
    <citation type="submission" date="2023-05" db="EMBL/GenBank/DDBJ databases">
        <authorList>
            <consortium name="Lawrence Berkeley National Laboratory"/>
            <person name="Steindorff A."/>
            <person name="Hensen N."/>
            <person name="Bonometti L."/>
            <person name="Westerberg I."/>
            <person name="Brannstrom I.O."/>
            <person name="Guillou S."/>
            <person name="Cros-Aarteil S."/>
            <person name="Calhoun S."/>
            <person name="Haridas S."/>
            <person name="Kuo A."/>
            <person name="Mondo S."/>
            <person name="Pangilinan J."/>
            <person name="Riley R."/>
            <person name="Labutti K."/>
            <person name="Andreopoulos B."/>
            <person name="Lipzen A."/>
            <person name="Chen C."/>
            <person name="Yanf M."/>
            <person name="Daum C."/>
            <person name="Ng V."/>
            <person name="Clum A."/>
            <person name="Ohm R."/>
            <person name="Martin F."/>
            <person name="Silar P."/>
            <person name="Natvig D."/>
            <person name="Lalanne C."/>
            <person name="Gautier V."/>
            <person name="Ament-Velasquez S.L."/>
            <person name="Kruys A."/>
            <person name="Hutchinson M.I."/>
            <person name="Powell A.J."/>
            <person name="Barry K."/>
            <person name="Miller A.N."/>
            <person name="Grigoriev I.V."/>
            <person name="Debuchy R."/>
            <person name="Gladieux P."/>
            <person name="Thoren M.H."/>
            <person name="Johannesson H."/>
        </authorList>
    </citation>
    <scope>NUCLEOTIDE SEQUENCE</scope>
    <source>
        <strain evidence="2">PSN293</strain>
    </source>
</reference>